<dbReference type="Pfam" id="PF26358">
    <property type="entry name" value="EcdD_BsdD_detox"/>
    <property type="match status" value="1"/>
</dbReference>
<dbReference type="InterPro" id="IPR047707">
    <property type="entry name" value="VdcD-like"/>
</dbReference>
<dbReference type="EC" id="4.1.1.-" evidence="1"/>
<dbReference type="GO" id="GO:0016829">
    <property type="term" value="F:lyase activity"/>
    <property type="evidence" value="ECO:0007669"/>
    <property type="project" value="UniProtKB-KW"/>
</dbReference>
<sequence>MKCVRCLNDTAAKFAEAPDKSGAWEMYICSKCNFSWRNTEEEDVITPELREPKFQLTNEDIANLQILVPVPPLRK</sequence>
<keyword evidence="1" id="KW-0456">Lyase</keyword>
<dbReference type="EMBL" id="CAADRN010000091">
    <property type="protein sequence ID" value="VFU12609.1"/>
    <property type="molecule type" value="Genomic_DNA"/>
</dbReference>
<proteinExistence type="predicted"/>
<reference evidence="1" key="1">
    <citation type="submission" date="2019-03" db="EMBL/GenBank/DDBJ databases">
        <authorList>
            <person name="Hao L."/>
        </authorList>
    </citation>
    <scope>NUCLEOTIDE SEQUENCE</scope>
</reference>
<organism evidence="1">
    <name type="scientific">anaerobic digester metagenome</name>
    <dbReference type="NCBI Taxonomy" id="1263854"/>
    <lineage>
        <taxon>unclassified sequences</taxon>
        <taxon>metagenomes</taxon>
        <taxon>ecological metagenomes</taxon>
    </lineage>
</organism>
<dbReference type="NCBIfam" id="NF041205">
    <property type="entry name" value="VdcD"/>
    <property type="match status" value="1"/>
</dbReference>
<dbReference type="AlphaFoldDB" id="A0A485LWK9"/>
<gene>
    <name evidence="1" type="primary">bsdD</name>
    <name evidence="1" type="ORF">SCFA_1800001</name>
</gene>
<protein>
    <submittedName>
        <fullName evidence="1">Phenolic acid decarboxylase subunit D</fullName>
        <ecNumber evidence="1">4.1.1.-</ecNumber>
    </submittedName>
</protein>
<evidence type="ECO:0000313" key="1">
    <source>
        <dbReference type="EMBL" id="VFU12609.1"/>
    </source>
</evidence>
<accession>A0A485LWK9</accession>
<name>A0A485LWK9_9ZZZZ</name>